<dbReference type="InterPro" id="IPR002637">
    <property type="entry name" value="RdgB/HAM1"/>
</dbReference>
<dbReference type="Pfam" id="PF01725">
    <property type="entry name" value="Ham1p_like"/>
    <property type="match status" value="1"/>
</dbReference>
<organism evidence="3 4">
    <name type="scientific">Candidatus Gottesmanbacteria bacterium RIFCSPLOWO2_01_FULL_48_11</name>
    <dbReference type="NCBI Taxonomy" id="1798395"/>
    <lineage>
        <taxon>Bacteria</taxon>
        <taxon>Candidatus Gottesmaniibacteriota</taxon>
    </lineage>
</organism>
<gene>
    <name evidence="3" type="ORF">A3A64_01070</name>
</gene>
<dbReference type="GO" id="GO:0009143">
    <property type="term" value="P:nucleoside triphosphate catabolic process"/>
    <property type="evidence" value="ECO:0007669"/>
    <property type="project" value="InterPro"/>
</dbReference>
<keyword evidence="2" id="KW-0378">Hydrolase</keyword>
<dbReference type="AlphaFoldDB" id="A0A1F6ARJ3"/>
<dbReference type="PANTHER" id="PTHR11067:SF9">
    <property type="entry name" value="INOSINE TRIPHOSPHATE PYROPHOSPHATASE"/>
    <property type="match status" value="1"/>
</dbReference>
<dbReference type="InterPro" id="IPR029001">
    <property type="entry name" value="ITPase-like_fam"/>
</dbReference>
<evidence type="ECO:0000256" key="1">
    <source>
        <dbReference type="ARBA" id="ARBA00008023"/>
    </source>
</evidence>
<evidence type="ECO:0008006" key="5">
    <source>
        <dbReference type="Google" id="ProtNLM"/>
    </source>
</evidence>
<sequence length="207" mass="23230">MMKKLLIATSNPGKLAEIKRFLTDLPLELVGLSDVGITDTVEETGTTFEENAVLKAKFYAKRSGLPTLADDGGFEIDALAGQPGVKSHRWIHGDRDDKDEELIQYALDRLKDVPDEKRGAQLRLVLALVLPSGEMFTAEEKIRGIVARQASDFRHKGFPYRSLLFLPEIGKYYNHDELTATETETYNHRKKALEILKPILKSKVCST</sequence>
<dbReference type="CDD" id="cd00515">
    <property type="entry name" value="HAM1"/>
    <property type="match status" value="1"/>
</dbReference>
<evidence type="ECO:0000313" key="3">
    <source>
        <dbReference type="EMBL" id="OGG27310.1"/>
    </source>
</evidence>
<dbReference type="Gene3D" id="3.90.950.10">
    <property type="match status" value="1"/>
</dbReference>
<dbReference type="GO" id="GO:0047429">
    <property type="term" value="F:nucleoside triphosphate diphosphatase activity"/>
    <property type="evidence" value="ECO:0007669"/>
    <property type="project" value="InterPro"/>
</dbReference>
<comment type="similarity">
    <text evidence="1">Belongs to the HAM1 NTPase family.</text>
</comment>
<protein>
    <recommendedName>
        <fullName evidence="5">Non-canonical purine NTP pyrophosphatase</fullName>
    </recommendedName>
</protein>
<dbReference type="EMBL" id="MFJY01000051">
    <property type="protein sequence ID" value="OGG27310.1"/>
    <property type="molecule type" value="Genomic_DNA"/>
</dbReference>
<accession>A0A1F6ARJ3</accession>
<dbReference type="Proteomes" id="UP000178305">
    <property type="component" value="Unassembled WGS sequence"/>
</dbReference>
<dbReference type="PANTHER" id="PTHR11067">
    <property type="entry name" value="INOSINE TRIPHOSPHATE PYROPHOSPHATASE/HAM1 PROTEIN"/>
    <property type="match status" value="1"/>
</dbReference>
<reference evidence="3 4" key="1">
    <citation type="journal article" date="2016" name="Nat. Commun.">
        <title>Thousands of microbial genomes shed light on interconnected biogeochemical processes in an aquifer system.</title>
        <authorList>
            <person name="Anantharaman K."/>
            <person name="Brown C.T."/>
            <person name="Hug L.A."/>
            <person name="Sharon I."/>
            <person name="Castelle C.J."/>
            <person name="Probst A.J."/>
            <person name="Thomas B.C."/>
            <person name="Singh A."/>
            <person name="Wilkins M.J."/>
            <person name="Karaoz U."/>
            <person name="Brodie E.L."/>
            <person name="Williams K.H."/>
            <person name="Hubbard S.S."/>
            <person name="Banfield J.F."/>
        </authorList>
    </citation>
    <scope>NUCLEOTIDE SEQUENCE [LARGE SCALE GENOMIC DNA]</scope>
</reference>
<name>A0A1F6ARJ3_9BACT</name>
<dbReference type="SUPFAM" id="SSF52972">
    <property type="entry name" value="ITPase-like"/>
    <property type="match status" value="1"/>
</dbReference>
<evidence type="ECO:0000256" key="2">
    <source>
        <dbReference type="ARBA" id="ARBA00022801"/>
    </source>
</evidence>
<evidence type="ECO:0000313" key="4">
    <source>
        <dbReference type="Proteomes" id="UP000178305"/>
    </source>
</evidence>
<dbReference type="GO" id="GO:0005829">
    <property type="term" value="C:cytosol"/>
    <property type="evidence" value="ECO:0007669"/>
    <property type="project" value="TreeGrafter"/>
</dbReference>
<comment type="caution">
    <text evidence="3">The sequence shown here is derived from an EMBL/GenBank/DDBJ whole genome shotgun (WGS) entry which is preliminary data.</text>
</comment>
<proteinExistence type="inferred from homology"/>